<organism evidence="4">
    <name type="scientific">Schistosoma curassoni</name>
    <dbReference type="NCBI Taxonomy" id="6186"/>
    <lineage>
        <taxon>Eukaryota</taxon>
        <taxon>Metazoa</taxon>
        <taxon>Spiralia</taxon>
        <taxon>Lophotrochozoa</taxon>
        <taxon>Platyhelminthes</taxon>
        <taxon>Trematoda</taxon>
        <taxon>Digenea</taxon>
        <taxon>Strigeidida</taxon>
        <taxon>Schistosomatoidea</taxon>
        <taxon>Schistosomatidae</taxon>
        <taxon>Schistosoma</taxon>
    </lineage>
</organism>
<dbReference type="Proteomes" id="UP000279833">
    <property type="component" value="Unassembled WGS sequence"/>
</dbReference>
<name>A0A183K4W0_9TREM</name>
<dbReference type="WBParaSite" id="SCUD_0001003101-mRNA-1">
    <property type="protein sequence ID" value="SCUD_0001003101-mRNA-1"/>
    <property type="gene ID" value="SCUD_0001003101"/>
</dbReference>
<sequence>MRQPCDMTKKQPPLSVVNKSCGTTKKLIRKYSKSERPVKESEGKRDTEIQEKRNKCVEIFERLLNRLAPLNPSDIEADSTNLPIDVSPPTIKLIRMVIRQIKSGKSGVLDNIPHEAEGK</sequence>
<evidence type="ECO:0000313" key="3">
    <source>
        <dbReference type="Proteomes" id="UP000279833"/>
    </source>
</evidence>
<feature type="region of interest" description="Disordered" evidence="1">
    <location>
        <begin position="30"/>
        <end position="51"/>
    </location>
</feature>
<protein>
    <submittedName>
        <fullName evidence="4">BHLH domain-containing protein</fullName>
    </submittedName>
</protein>
<evidence type="ECO:0000313" key="2">
    <source>
        <dbReference type="EMBL" id="VDP38148.1"/>
    </source>
</evidence>
<gene>
    <name evidence="2" type="ORF">SCUD_LOCUS10031</name>
</gene>
<reference evidence="2 3" key="2">
    <citation type="submission" date="2018-11" db="EMBL/GenBank/DDBJ databases">
        <authorList>
            <consortium name="Pathogen Informatics"/>
        </authorList>
    </citation>
    <scope>NUCLEOTIDE SEQUENCE [LARGE SCALE GENOMIC DNA]</scope>
    <source>
        <strain evidence="2">Dakar</strain>
        <strain evidence="3">Dakar, Senegal</strain>
    </source>
</reference>
<evidence type="ECO:0000256" key="1">
    <source>
        <dbReference type="SAM" id="MobiDB-lite"/>
    </source>
</evidence>
<feature type="compositionally biased region" description="Basic and acidic residues" evidence="1">
    <location>
        <begin position="32"/>
        <end position="51"/>
    </location>
</feature>
<reference evidence="4" key="1">
    <citation type="submission" date="2016-06" db="UniProtKB">
        <authorList>
            <consortium name="WormBaseParasite"/>
        </authorList>
    </citation>
    <scope>IDENTIFICATION</scope>
</reference>
<evidence type="ECO:0000313" key="4">
    <source>
        <dbReference type="WBParaSite" id="SCUD_0001003101-mRNA-1"/>
    </source>
</evidence>
<proteinExistence type="predicted"/>
<keyword evidence="3" id="KW-1185">Reference proteome</keyword>
<dbReference type="AlphaFoldDB" id="A0A183K4W0"/>
<accession>A0A183K4W0</accession>
<dbReference type="EMBL" id="UZAK01033542">
    <property type="protein sequence ID" value="VDP38148.1"/>
    <property type="molecule type" value="Genomic_DNA"/>
</dbReference>